<dbReference type="EC" id="3.4.21.89" evidence="4 8"/>
<reference evidence="10 11" key="1">
    <citation type="journal article" date="2009" name="Stand. Genomic Sci.">
        <title>Complete genome sequence of Desulfotomaculum acetoxidans type strain (5575).</title>
        <authorList>
            <person name="Spring S."/>
            <person name="Lapidus A."/>
            <person name="Schroder M."/>
            <person name="Gleim D."/>
            <person name="Sims D."/>
            <person name="Meincke L."/>
            <person name="Glavina Del Rio T."/>
            <person name="Tice H."/>
            <person name="Copeland A."/>
            <person name="Cheng J.F."/>
            <person name="Lucas S."/>
            <person name="Chen F."/>
            <person name="Nolan M."/>
            <person name="Bruce D."/>
            <person name="Goodwin L."/>
            <person name="Pitluck S."/>
            <person name="Ivanova N."/>
            <person name="Mavromatis K."/>
            <person name="Mikhailova N."/>
            <person name="Pati A."/>
            <person name="Chen A."/>
            <person name="Palaniappan K."/>
            <person name="Land M."/>
            <person name="Hauser L."/>
            <person name="Chang Y.J."/>
            <person name="Jeffries C.D."/>
            <person name="Chain P."/>
            <person name="Saunders E."/>
            <person name="Brettin T."/>
            <person name="Detter J.C."/>
            <person name="Goker M."/>
            <person name="Bristow J."/>
            <person name="Eisen J.A."/>
            <person name="Markowitz V."/>
            <person name="Hugenholtz P."/>
            <person name="Kyrpides N.C."/>
            <person name="Klenk H.P."/>
            <person name="Han C."/>
        </authorList>
    </citation>
    <scope>NUCLEOTIDE SEQUENCE [LARGE SCALE GENOMIC DNA]</scope>
    <source>
        <strain evidence="11">ATCC 49208 / DSM 771 / VKM B-1644</strain>
    </source>
</reference>
<gene>
    <name evidence="10" type="ordered locus">Dtox_1202</name>
</gene>
<evidence type="ECO:0000256" key="2">
    <source>
        <dbReference type="ARBA" id="ARBA00004401"/>
    </source>
</evidence>
<evidence type="ECO:0000256" key="7">
    <source>
        <dbReference type="PIRSR" id="PIRSR600223-1"/>
    </source>
</evidence>
<comment type="similarity">
    <text evidence="3 8">Belongs to the peptidase S26 family.</text>
</comment>
<dbReference type="InterPro" id="IPR036286">
    <property type="entry name" value="LexA/Signal_pep-like_sf"/>
</dbReference>
<dbReference type="PRINTS" id="PR00727">
    <property type="entry name" value="LEADERPTASE"/>
</dbReference>
<dbReference type="InterPro" id="IPR019756">
    <property type="entry name" value="Pept_S26A_signal_pept_1_Ser-AS"/>
</dbReference>
<dbReference type="STRING" id="485916.Dtox_1202"/>
<evidence type="ECO:0000313" key="11">
    <source>
        <dbReference type="Proteomes" id="UP000002217"/>
    </source>
</evidence>
<dbReference type="InterPro" id="IPR019758">
    <property type="entry name" value="Pept_S26A_signal_pept_1_CS"/>
</dbReference>
<keyword evidence="11" id="KW-1185">Reference proteome</keyword>
<dbReference type="PROSITE" id="PS00501">
    <property type="entry name" value="SPASE_I_1"/>
    <property type="match status" value="1"/>
</dbReference>
<dbReference type="SUPFAM" id="SSF51306">
    <property type="entry name" value="LexA/Signal peptidase"/>
    <property type="match status" value="1"/>
</dbReference>
<keyword evidence="8" id="KW-0472">Membrane</keyword>
<dbReference type="GO" id="GO:0006465">
    <property type="term" value="P:signal peptide processing"/>
    <property type="evidence" value="ECO:0007669"/>
    <property type="project" value="InterPro"/>
</dbReference>
<dbReference type="GO" id="GO:0009003">
    <property type="term" value="F:signal peptidase activity"/>
    <property type="evidence" value="ECO:0007669"/>
    <property type="project" value="UniProtKB-EC"/>
</dbReference>
<dbReference type="Gene3D" id="2.10.109.10">
    <property type="entry name" value="Umud Fragment, subunit A"/>
    <property type="match status" value="1"/>
</dbReference>
<dbReference type="Pfam" id="PF10502">
    <property type="entry name" value="Peptidase_S26"/>
    <property type="match status" value="1"/>
</dbReference>
<feature type="active site" evidence="7">
    <location>
        <position position="53"/>
    </location>
</feature>
<dbReference type="InterPro" id="IPR000223">
    <property type="entry name" value="Pept_S26A_signal_pept_1"/>
</dbReference>
<evidence type="ECO:0000256" key="8">
    <source>
        <dbReference type="RuleBase" id="RU362042"/>
    </source>
</evidence>
<evidence type="ECO:0000256" key="1">
    <source>
        <dbReference type="ARBA" id="ARBA00000677"/>
    </source>
</evidence>
<evidence type="ECO:0000259" key="9">
    <source>
        <dbReference type="Pfam" id="PF10502"/>
    </source>
</evidence>
<dbReference type="EMBL" id="CP001720">
    <property type="protein sequence ID" value="ACV62086.1"/>
    <property type="molecule type" value="Genomic_DNA"/>
</dbReference>
<evidence type="ECO:0000313" key="10">
    <source>
        <dbReference type="EMBL" id="ACV62086.1"/>
    </source>
</evidence>
<dbReference type="Proteomes" id="UP000002217">
    <property type="component" value="Chromosome"/>
</dbReference>
<dbReference type="AlphaFoldDB" id="C8W5A4"/>
<name>C8W5A4_DESAS</name>
<evidence type="ECO:0000256" key="3">
    <source>
        <dbReference type="ARBA" id="ARBA00009370"/>
    </source>
</evidence>
<evidence type="ECO:0000256" key="5">
    <source>
        <dbReference type="ARBA" id="ARBA00022670"/>
    </source>
</evidence>
<dbReference type="KEGG" id="dae:Dtox_1202"/>
<feature type="active site" evidence="7">
    <location>
        <position position="96"/>
    </location>
</feature>
<feature type="domain" description="Peptidase S26" evidence="9">
    <location>
        <begin position="23"/>
        <end position="178"/>
    </location>
</feature>
<feature type="transmembrane region" description="Helical" evidence="8">
    <location>
        <begin position="25"/>
        <end position="49"/>
    </location>
</feature>
<dbReference type="NCBIfam" id="TIGR02227">
    <property type="entry name" value="sigpep_I_bact"/>
    <property type="match status" value="1"/>
</dbReference>
<dbReference type="PANTHER" id="PTHR43390:SF1">
    <property type="entry name" value="CHLOROPLAST PROCESSING PEPTIDASE"/>
    <property type="match status" value="1"/>
</dbReference>
<comment type="catalytic activity">
    <reaction evidence="1 8">
        <text>Cleavage of hydrophobic, N-terminal signal or leader sequences from secreted and periplasmic proteins.</text>
        <dbReference type="EC" id="3.4.21.89"/>
    </reaction>
</comment>
<dbReference type="HOGENOM" id="CLU_028723_5_1_9"/>
<dbReference type="eggNOG" id="COG0681">
    <property type="taxonomic scope" value="Bacteria"/>
</dbReference>
<dbReference type="GO" id="GO:0005886">
    <property type="term" value="C:plasma membrane"/>
    <property type="evidence" value="ECO:0007669"/>
    <property type="project" value="UniProtKB-SubCell"/>
</dbReference>
<dbReference type="RefSeq" id="WP_015756801.1">
    <property type="nucleotide sequence ID" value="NC_013216.1"/>
</dbReference>
<keyword evidence="8" id="KW-1133">Transmembrane helix</keyword>
<dbReference type="MEROPS" id="S26.024"/>
<keyword evidence="6 8" id="KW-0378">Hydrolase</keyword>
<dbReference type="GO" id="GO:0004252">
    <property type="term" value="F:serine-type endopeptidase activity"/>
    <property type="evidence" value="ECO:0007669"/>
    <property type="project" value="InterPro"/>
</dbReference>
<dbReference type="InterPro" id="IPR019533">
    <property type="entry name" value="Peptidase_S26"/>
</dbReference>
<evidence type="ECO:0000256" key="4">
    <source>
        <dbReference type="ARBA" id="ARBA00013208"/>
    </source>
</evidence>
<comment type="subcellular location">
    <subcellularLocation>
        <location evidence="2">Cell membrane</location>
        <topology evidence="2">Single-pass type II membrane protein</topology>
    </subcellularLocation>
    <subcellularLocation>
        <location evidence="8">Membrane</location>
        <topology evidence="8">Single-pass type II membrane protein</topology>
    </subcellularLocation>
</comment>
<keyword evidence="5 8" id="KW-0645">Protease</keyword>
<sequence length="186" mass="21420">MDGNKEVLNSDPTIKAGKKSAFREIIESIAIAVLLAAIIRIFILEPFYIPSGSMIPTLMINDRIIVSKFNYYFTEPKRGDVVVFKYPLDQEERFVKRLIGFSGETIEIKNSKLYINGKETQENYLPPDLHMIGDFGPYQVPADSYFMMGDNRNNSKDSREWGKMPKDLMIGKAIFVYWPLNHLKKL</sequence>
<dbReference type="CDD" id="cd06530">
    <property type="entry name" value="S26_SPase_I"/>
    <property type="match status" value="1"/>
</dbReference>
<dbReference type="PROSITE" id="PS00761">
    <property type="entry name" value="SPASE_I_3"/>
    <property type="match status" value="1"/>
</dbReference>
<organism evidence="10 11">
    <name type="scientific">Desulfofarcimen acetoxidans (strain ATCC 49208 / DSM 771 / KCTC 5769 / VKM B-1644 / 5575)</name>
    <name type="common">Desulfotomaculum acetoxidans</name>
    <dbReference type="NCBI Taxonomy" id="485916"/>
    <lineage>
        <taxon>Bacteria</taxon>
        <taxon>Bacillati</taxon>
        <taxon>Bacillota</taxon>
        <taxon>Clostridia</taxon>
        <taxon>Eubacteriales</taxon>
        <taxon>Peptococcaceae</taxon>
        <taxon>Desulfofarcimen</taxon>
    </lineage>
</organism>
<evidence type="ECO:0000256" key="6">
    <source>
        <dbReference type="ARBA" id="ARBA00022801"/>
    </source>
</evidence>
<keyword evidence="8" id="KW-0812">Transmembrane</keyword>
<dbReference type="PANTHER" id="PTHR43390">
    <property type="entry name" value="SIGNAL PEPTIDASE I"/>
    <property type="match status" value="1"/>
</dbReference>
<protein>
    <recommendedName>
        <fullName evidence="4 8">Signal peptidase I</fullName>
        <ecNumber evidence="4 8">3.4.21.89</ecNumber>
    </recommendedName>
</protein>
<accession>C8W5A4</accession>
<proteinExistence type="inferred from homology"/>